<dbReference type="GO" id="GO:0000155">
    <property type="term" value="F:phosphorelay sensor kinase activity"/>
    <property type="evidence" value="ECO:0007669"/>
    <property type="project" value="InterPro"/>
</dbReference>
<dbReference type="InterPro" id="IPR036890">
    <property type="entry name" value="HATPase_C_sf"/>
</dbReference>
<dbReference type="Gene3D" id="3.30.450.20">
    <property type="entry name" value="PAS domain"/>
    <property type="match status" value="2"/>
</dbReference>
<dbReference type="AlphaFoldDB" id="A0A2P7NSR4"/>
<dbReference type="InterPro" id="IPR035965">
    <property type="entry name" value="PAS-like_dom_sf"/>
</dbReference>
<dbReference type="InterPro" id="IPR000014">
    <property type="entry name" value="PAS"/>
</dbReference>
<evidence type="ECO:0000259" key="8">
    <source>
        <dbReference type="PROSITE" id="PS50109"/>
    </source>
</evidence>
<dbReference type="RefSeq" id="WP_106707696.1">
    <property type="nucleotide sequence ID" value="NZ_PXXU01000047.1"/>
</dbReference>
<evidence type="ECO:0000259" key="10">
    <source>
        <dbReference type="PROSITE" id="PS50113"/>
    </source>
</evidence>
<dbReference type="SMART" id="SM00091">
    <property type="entry name" value="PAS"/>
    <property type="match status" value="2"/>
</dbReference>
<evidence type="ECO:0000256" key="2">
    <source>
        <dbReference type="ARBA" id="ARBA00004429"/>
    </source>
</evidence>
<evidence type="ECO:0000256" key="1">
    <source>
        <dbReference type="ARBA" id="ARBA00000085"/>
    </source>
</evidence>
<dbReference type="InterPro" id="IPR003661">
    <property type="entry name" value="HisK_dim/P_dom"/>
</dbReference>
<dbReference type="GO" id="GO:0009927">
    <property type="term" value="F:histidine phosphotransfer kinase activity"/>
    <property type="evidence" value="ECO:0007669"/>
    <property type="project" value="TreeGrafter"/>
</dbReference>
<comment type="caution">
    <text evidence="11">The sequence shown here is derived from an EMBL/GenBank/DDBJ whole genome shotgun (WGS) entry which is preliminary data.</text>
</comment>
<evidence type="ECO:0000313" key="12">
    <source>
        <dbReference type="Proteomes" id="UP000241912"/>
    </source>
</evidence>
<dbReference type="PANTHER" id="PTHR43047:SF72">
    <property type="entry name" value="OSMOSENSING HISTIDINE PROTEIN KINASE SLN1"/>
    <property type="match status" value="1"/>
</dbReference>
<evidence type="ECO:0000256" key="4">
    <source>
        <dbReference type="ARBA" id="ARBA00022553"/>
    </source>
</evidence>
<dbReference type="FunFam" id="3.30.565.10:FF:000006">
    <property type="entry name" value="Sensor histidine kinase WalK"/>
    <property type="match status" value="1"/>
</dbReference>
<dbReference type="SUPFAM" id="SSF55785">
    <property type="entry name" value="PYP-like sensor domain (PAS domain)"/>
    <property type="match status" value="2"/>
</dbReference>
<dbReference type="PROSITE" id="PS50113">
    <property type="entry name" value="PAC"/>
    <property type="match status" value="2"/>
</dbReference>
<keyword evidence="7" id="KW-0175">Coiled coil</keyword>
<accession>A0A2P7NSR4</accession>
<feature type="domain" description="PAC" evidence="10">
    <location>
        <begin position="387"/>
        <end position="439"/>
    </location>
</feature>
<feature type="domain" description="PAC" evidence="10">
    <location>
        <begin position="253"/>
        <end position="304"/>
    </location>
</feature>
<dbReference type="PROSITE" id="PS50109">
    <property type="entry name" value="HIS_KIN"/>
    <property type="match status" value="1"/>
</dbReference>
<sequence>MDTVSNELQSLRRAIRDVVAVSTFPAIWLQNTPNQIADSLAEMLYSTLRLEFTFVSICNCGRDFIRKAYTRQGFLKSNDVDAIYQNLAPLFSAEWRSNIIKGFTHPLSGEGSVQLIIIAIGTVSKHNVLVAGSTRKDFPTETERLVLNVAVNQAAVTIEQKLAQERAEHAERAIRESEARYVLASRATRDAIWDWNLVTNQILWNEAMHTEYGYSLEVMNGDATWWYEHIHPEDREHVVEAIHQIIESGEQNWHHEYRYQRADGTYATVFDRGYVVHLNGKPVRMLGAMQDVSIRKEAEEKIKALHQQAEAVRQELRDFIEQSPAAMYMVKGPQHEFTLANSHYLKLVERGMDKLIGKTIREVFSESEDGWFLSLANRVYQTGVPFVGKEMPFRNPAGKECFLNVVYQAFRASDGKILGLLGFAHDVTEEVLARKKAEELATDLQVAVQARDDFLSIASHELKTPITSLKLQIQMISRSLMKSSVRNIPKGRLEKMLISSNRQIEMLVNLVDDLLDVSRIINGKLLMKPSLMNLADMVNEVVERFQDQLDSSKISLTINADKDVIGVWDWHRLEQVFTNLLTNAIKYGNGKPIQVQVKNLETSVSLSIIDHGIGISKENQGIIFNRFERINAVDTYSGLGLGLLIAKEIVTTHGGKILVESELEKGSTFTVELPIKAPGSVDEIVIPSLSLRSMS</sequence>
<gene>
    <name evidence="11" type="ORF">C7H79_13045</name>
</gene>
<dbReference type="InterPro" id="IPR013655">
    <property type="entry name" value="PAS_fold_3"/>
</dbReference>
<dbReference type="EMBL" id="PXXU01000047">
    <property type="protein sequence ID" value="PSJ16514.1"/>
    <property type="molecule type" value="Genomic_DNA"/>
</dbReference>
<evidence type="ECO:0000256" key="7">
    <source>
        <dbReference type="SAM" id="Coils"/>
    </source>
</evidence>
<organism evidence="11 12">
    <name type="scientific">Nitrosomonas supralitoralis</name>
    <dbReference type="NCBI Taxonomy" id="2116706"/>
    <lineage>
        <taxon>Bacteria</taxon>
        <taxon>Pseudomonadati</taxon>
        <taxon>Pseudomonadota</taxon>
        <taxon>Betaproteobacteria</taxon>
        <taxon>Nitrosomonadales</taxon>
        <taxon>Nitrosomonadaceae</taxon>
        <taxon>Nitrosomonas</taxon>
    </lineage>
</organism>
<protein>
    <recommendedName>
        <fullName evidence="3">histidine kinase</fullName>
        <ecNumber evidence="3">2.7.13.3</ecNumber>
    </recommendedName>
</protein>
<dbReference type="SUPFAM" id="SSF55874">
    <property type="entry name" value="ATPase domain of HSP90 chaperone/DNA topoisomerase II/histidine kinase"/>
    <property type="match status" value="1"/>
</dbReference>
<dbReference type="InterPro" id="IPR003594">
    <property type="entry name" value="HATPase_dom"/>
</dbReference>
<dbReference type="Pfam" id="PF08448">
    <property type="entry name" value="PAS_4"/>
    <property type="match status" value="1"/>
</dbReference>
<dbReference type="InterPro" id="IPR001610">
    <property type="entry name" value="PAC"/>
</dbReference>
<dbReference type="InterPro" id="IPR000700">
    <property type="entry name" value="PAS-assoc_C"/>
</dbReference>
<dbReference type="SMART" id="SM00387">
    <property type="entry name" value="HATPase_c"/>
    <property type="match status" value="1"/>
</dbReference>
<dbReference type="InterPro" id="IPR013656">
    <property type="entry name" value="PAS_4"/>
</dbReference>
<dbReference type="Pfam" id="PF02518">
    <property type="entry name" value="HATPase_c"/>
    <property type="match status" value="1"/>
</dbReference>
<dbReference type="Gene3D" id="1.10.287.130">
    <property type="match status" value="1"/>
</dbReference>
<keyword evidence="4" id="KW-0597">Phosphoprotein</keyword>
<dbReference type="InterPro" id="IPR036097">
    <property type="entry name" value="HisK_dim/P_sf"/>
</dbReference>
<evidence type="ECO:0000313" key="11">
    <source>
        <dbReference type="EMBL" id="PSJ16514.1"/>
    </source>
</evidence>
<feature type="coiled-coil region" evidence="7">
    <location>
        <begin position="295"/>
        <end position="322"/>
    </location>
</feature>
<dbReference type="Gene3D" id="3.30.565.10">
    <property type="entry name" value="Histidine kinase-like ATPase, C-terminal domain"/>
    <property type="match status" value="1"/>
</dbReference>
<feature type="domain" description="PAS" evidence="9">
    <location>
        <begin position="177"/>
        <end position="249"/>
    </location>
</feature>
<keyword evidence="12" id="KW-1185">Reference proteome</keyword>
<comment type="subcellular location">
    <subcellularLocation>
        <location evidence="2">Cell inner membrane</location>
        <topology evidence="2">Multi-pass membrane protein</topology>
    </subcellularLocation>
</comment>
<dbReference type="CDD" id="cd00130">
    <property type="entry name" value="PAS"/>
    <property type="match status" value="2"/>
</dbReference>
<evidence type="ECO:0000256" key="5">
    <source>
        <dbReference type="ARBA" id="ARBA00022679"/>
    </source>
</evidence>
<name>A0A2P7NSR4_9PROT</name>
<dbReference type="PANTHER" id="PTHR43047">
    <property type="entry name" value="TWO-COMPONENT HISTIDINE PROTEIN KINASE"/>
    <property type="match status" value="1"/>
</dbReference>
<dbReference type="Pfam" id="PF00512">
    <property type="entry name" value="HisKA"/>
    <property type="match status" value="1"/>
</dbReference>
<dbReference type="Pfam" id="PF08447">
    <property type="entry name" value="PAS_3"/>
    <property type="match status" value="1"/>
</dbReference>
<dbReference type="Proteomes" id="UP000241912">
    <property type="component" value="Unassembled WGS sequence"/>
</dbReference>
<dbReference type="SMART" id="SM00086">
    <property type="entry name" value="PAC"/>
    <property type="match status" value="2"/>
</dbReference>
<feature type="domain" description="Histidine kinase" evidence="8">
    <location>
        <begin position="457"/>
        <end position="677"/>
    </location>
</feature>
<dbReference type="SMART" id="SM00388">
    <property type="entry name" value="HisKA"/>
    <property type="match status" value="1"/>
</dbReference>
<dbReference type="EC" id="2.7.13.3" evidence="3"/>
<reference evidence="11 12" key="1">
    <citation type="submission" date="2018-03" db="EMBL/GenBank/DDBJ databases">
        <title>Draft genome of Nitrosomonas supralitoralis APG5.</title>
        <authorList>
            <person name="Urakawa H."/>
            <person name="Lopez J.V."/>
        </authorList>
    </citation>
    <scope>NUCLEOTIDE SEQUENCE [LARGE SCALE GENOMIC DNA]</scope>
    <source>
        <strain evidence="11 12">APG5</strain>
    </source>
</reference>
<dbReference type="PROSITE" id="PS50112">
    <property type="entry name" value="PAS"/>
    <property type="match status" value="1"/>
</dbReference>
<dbReference type="NCBIfam" id="TIGR00229">
    <property type="entry name" value="sensory_box"/>
    <property type="match status" value="2"/>
</dbReference>
<dbReference type="SUPFAM" id="SSF47384">
    <property type="entry name" value="Homodimeric domain of signal transducing histidine kinase"/>
    <property type="match status" value="1"/>
</dbReference>
<dbReference type="OrthoDB" id="8807260at2"/>
<evidence type="ECO:0000259" key="9">
    <source>
        <dbReference type="PROSITE" id="PS50112"/>
    </source>
</evidence>
<dbReference type="InterPro" id="IPR004358">
    <property type="entry name" value="Sig_transdc_His_kin-like_C"/>
</dbReference>
<dbReference type="PRINTS" id="PR00344">
    <property type="entry name" value="BCTRLSENSOR"/>
</dbReference>
<keyword evidence="6" id="KW-0418">Kinase</keyword>
<dbReference type="CDD" id="cd00075">
    <property type="entry name" value="HATPase"/>
    <property type="match status" value="1"/>
</dbReference>
<dbReference type="InterPro" id="IPR005467">
    <property type="entry name" value="His_kinase_dom"/>
</dbReference>
<evidence type="ECO:0000256" key="6">
    <source>
        <dbReference type="ARBA" id="ARBA00022777"/>
    </source>
</evidence>
<evidence type="ECO:0000256" key="3">
    <source>
        <dbReference type="ARBA" id="ARBA00012438"/>
    </source>
</evidence>
<dbReference type="GO" id="GO:0005886">
    <property type="term" value="C:plasma membrane"/>
    <property type="evidence" value="ECO:0007669"/>
    <property type="project" value="UniProtKB-SubCell"/>
</dbReference>
<proteinExistence type="predicted"/>
<keyword evidence="5" id="KW-0808">Transferase</keyword>
<dbReference type="CDD" id="cd00082">
    <property type="entry name" value="HisKA"/>
    <property type="match status" value="1"/>
</dbReference>
<comment type="catalytic activity">
    <reaction evidence="1">
        <text>ATP + protein L-histidine = ADP + protein N-phospho-L-histidine.</text>
        <dbReference type="EC" id="2.7.13.3"/>
    </reaction>
</comment>